<evidence type="ECO:0000313" key="3">
    <source>
        <dbReference type="Proteomes" id="UP000019109"/>
    </source>
</evidence>
<evidence type="ECO:0000256" key="1">
    <source>
        <dbReference type="SAM" id="Phobius"/>
    </source>
</evidence>
<dbReference type="STRING" id="1294263.JCM21531_76"/>
<dbReference type="EMBL" id="BAVR01000001">
    <property type="protein sequence ID" value="GAE86754.1"/>
    <property type="molecule type" value="Genomic_DNA"/>
</dbReference>
<comment type="caution">
    <text evidence="2">The sequence shown here is derived from an EMBL/GenBank/DDBJ whole genome shotgun (WGS) entry which is preliminary data.</text>
</comment>
<protein>
    <submittedName>
        <fullName evidence="2">Uncharacterized protein</fullName>
    </submittedName>
</protein>
<keyword evidence="1" id="KW-1133">Transmembrane helix</keyword>
<name>W4V1Y7_9FIRM</name>
<feature type="transmembrane region" description="Helical" evidence="1">
    <location>
        <begin position="78"/>
        <end position="104"/>
    </location>
</feature>
<gene>
    <name evidence="2" type="ORF">JCM21531_76</name>
</gene>
<sequence>MIKINEFFAILLMILPGVLTEKIVRFCGSVNKEKKHSDFMTTINGILYSLPIVIFVGFVADWLWGFDNITEIFDSLSSIRFLAVFMAMSVATSIIFGIVVAWFIRKYQNPIRAFVQKKIFRKNILTSEDTCWESFFFSRDSMYLEVIKDGKSYFGFHTQFSLNDEQKELILHPIKNLNYYPEEEIRPLFQDVNRIFINFEKNIVIKDYDTTKYKEWLKEKIERENANP</sequence>
<accession>W4V1Y7</accession>
<proteinExistence type="predicted"/>
<evidence type="ECO:0000313" key="2">
    <source>
        <dbReference type="EMBL" id="GAE86754.1"/>
    </source>
</evidence>
<dbReference type="Proteomes" id="UP000019109">
    <property type="component" value="Unassembled WGS sequence"/>
</dbReference>
<keyword evidence="3" id="KW-1185">Reference proteome</keyword>
<dbReference type="RefSeq" id="WP_038286528.1">
    <property type="nucleotide sequence ID" value="NZ_BAVR01000001.1"/>
</dbReference>
<feature type="transmembrane region" description="Helical" evidence="1">
    <location>
        <begin position="45"/>
        <end position="66"/>
    </location>
</feature>
<reference evidence="2" key="1">
    <citation type="journal article" date="2014" name="Genome Announc.">
        <title>Draft Genome Sequence of Clostridium straminisolvens Strain JCM 21531T, Isolated from a Cellulose-Degrading Bacterial Community.</title>
        <authorList>
            <person name="Yuki M."/>
            <person name="Oshima K."/>
            <person name="Suda W."/>
            <person name="Sakamoto M."/>
            <person name="Kitamura K."/>
            <person name="Iida T."/>
            <person name="Hattori M."/>
            <person name="Ohkuma M."/>
        </authorList>
    </citation>
    <scope>NUCLEOTIDE SEQUENCE [LARGE SCALE GENOMIC DNA]</scope>
    <source>
        <strain evidence="2">JCM 21531</strain>
    </source>
</reference>
<dbReference type="AlphaFoldDB" id="W4V1Y7"/>
<keyword evidence="1" id="KW-0472">Membrane</keyword>
<keyword evidence="1" id="KW-0812">Transmembrane</keyword>
<organism evidence="2 3">
    <name type="scientific">Acetivibrio straminisolvens JCM 21531</name>
    <dbReference type="NCBI Taxonomy" id="1294263"/>
    <lineage>
        <taxon>Bacteria</taxon>
        <taxon>Bacillati</taxon>
        <taxon>Bacillota</taxon>
        <taxon>Clostridia</taxon>
        <taxon>Eubacteriales</taxon>
        <taxon>Oscillospiraceae</taxon>
        <taxon>Acetivibrio</taxon>
    </lineage>
</organism>
<dbReference type="OrthoDB" id="2086190at2"/>